<name>A0A7Z2G4H8_9BURK</name>
<accession>A0A7Z2G4H8</accession>
<gene>
    <name evidence="2" type="ORF">FAZ97_09210</name>
</gene>
<dbReference type="KEGG" id="pacp:FAZ97_09210"/>
<keyword evidence="3" id="KW-1185">Reference proteome</keyword>
<keyword evidence="1" id="KW-1133">Transmembrane helix</keyword>
<dbReference type="Proteomes" id="UP000434209">
    <property type="component" value="Chromosome 1"/>
</dbReference>
<evidence type="ECO:0000313" key="2">
    <source>
        <dbReference type="EMBL" id="QGZ55081.1"/>
    </source>
</evidence>
<dbReference type="RefSeq" id="WP_158758169.1">
    <property type="nucleotide sequence ID" value="NZ_CP046909.1"/>
</dbReference>
<feature type="transmembrane region" description="Helical" evidence="1">
    <location>
        <begin position="58"/>
        <end position="79"/>
    </location>
</feature>
<evidence type="ECO:0000256" key="1">
    <source>
        <dbReference type="SAM" id="Phobius"/>
    </source>
</evidence>
<keyword evidence="1" id="KW-0472">Membrane</keyword>
<dbReference type="AlphaFoldDB" id="A0A7Z2G4H8"/>
<protein>
    <submittedName>
        <fullName evidence="2">Uncharacterized protein</fullName>
    </submittedName>
</protein>
<sequence length="82" mass="8624">MQLYQSLSKESGMYFDSASAILAVISAALWLASARVNFTFGFDMDAALNEQMKRASRWNAGAATAAAVTAVVVAAKAFLVAS</sequence>
<keyword evidence="1" id="KW-0812">Transmembrane</keyword>
<dbReference type="EMBL" id="CP046909">
    <property type="protein sequence ID" value="QGZ55081.1"/>
    <property type="molecule type" value="Genomic_DNA"/>
</dbReference>
<reference evidence="2 3" key="1">
    <citation type="submission" date="2019-12" db="EMBL/GenBank/DDBJ databases">
        <title>Paraburkholderia acidiphila 7Q-K02 sp. nov and Paraburkholderia acidisoli DHF22 sp. nov., two strains isolated from forest soil.</title>
        <authorList>
            <person name="Gao Z."/>
            <person name="Qiu L."/>
        </authorList>
    </citation>
    <scope>NUCLEOTIDE SEQUENCE [LARGE SCALE GENOMIC DNA]</scope>
    <source>
        <strain evidence="2 3">7Q-K02</strain>
    </source>
</reference>
<proteinExistence type="predicted"/>
<evidence type="ECO:0000313" key="3">
    <source>
        <dbReference type="Proteomes" id="UP000434209"/>
    </source>
</evidence>
<organism evidence="2 3">
    <name type="scientific">Paraburkholderia acidiphila</name>
    <dbReference type="NCBI Taxonomy" id="2571747"/>
    <lineage>
        <taxon>Bacteria</taxon>
        <taxon>Pseudomonadati</taxon>
        <taxon>Pseudomonadota</taxon>
        <taxon>Betaproteobacteria</taxon>
        <taxon>Burkholderiales</taxon>
        <taxon>Burkholderiaceae</taxon>
        <taxon>Paraburkholderia</taxon>
    </lineage>
</organism>